<evidence type="ECO:0008006" key="4">
    <source>
        <dbReference type="Google" id="ProtNLM"/>
    </source>
</evidence>
<dbReference type="EMBL" id="JADIKI010000022">
    <property type="protein sequence ID" value="MFK2854377.1"/>
    <property type="molecule type" value="Genomic_DNA"/>
</dbReference>
<evidence type="ECO:0000313" key="2">
    <source>
        <dbReference type="EMBL" id="MFK2854377.1"/>
    </source>
</evidence>
<protein>
    <recommendedName>
        <fullName evidence="4">Lipoprotein</fullName>
    </recommendedName>
</protein>
<evidence type="ECO:0000256" key="1">
    <source>
        <dbReference type="SAM" id="SignalP"/>
    </source>
</evidence>
<reference evidence="2 3" key="1">
    <citation type="submission" date="2020-10" db="EMBL/GenBank/DDBJ databases">
        <title>Phylogeny of dyella-like bacteria.</title>
        <authorList>
            <person name="Fu J."/>
        </authorList>
    </citation>
    <scope>NUCLEOTIDE SEQUENCE [LARGE SCALE GENOMIC DNA]</scope>
    <source>
        <strain evidence="2 3">DHG40</strain>
    </source>
</reference>
<evidence type="ECO:0000313" key="3">
    <source>
        <dbReference type="Proteomes" id="UP001620409"/>
    </source>
</evidence>
<organism evidence="2 3">
    <name type="scientific">Dyella humi</name>
    <dbReference type="NCBI Taxonomy" id="1770547"/>
    <lineage>
        <taxon>Bacteria</taxon>
        <taxon>Pseudomonadati</taxon>
        <taxon>Pseudomonadota</taxon>
        <taxon>Gammaproteobacteria</taxon>
        <taxon>Lysobacterales</taxon>
        <taxon>Rhodanobacteraceae</taxon>
        <taxon>Dyella</taxon>
    </lineage>
</organism>
<dbReference type="PROSITE" id="PS51257">
    <property type="entry name" value="PROKAR_LIPOPROTEIN"/>
    <property type="match status" value="1"/>
</dbReference>
<dbReference type="RefSeq" id="WP_380008754.1">
    <property type="nucleotide sequence ID" value="NZ_JADIKI010000022.1"/>
</dbReference>
<sequence length="193" mass="20743">MTIRTRALLATMMLLAGCAAAPSITVKHRVPYGSSIAVVMFEDCDIANQADCDGSGLNAGSIFFRVLSQKPGMHAVSLPRPVGPKAQLDDDAAVAYAKAKGYRYVINGEVQDYRRAGVVAFHSSRASISVRVLNISNGQAVASYTYQENSTTHLTTPDEMLEDMAKQLATAIINEPKKQRQGNFLLYKGNSGG</sequence>
<proteinExistence type="predicted"/>
<feature type="chain" id="PRO_5046088583" description="Lipoprotein" evidence="1">
    <location>
        <begin position="22"/>
        <end position="193"/>
    </location>
</feature>
<keyword evidence="3" id="KW-1185">Reference proteome</keyword>
<dbReference type="Gene3D" id="3.40.50.10610">
    <property type="entry name" value="ABC-type transport auxiliary lipoprotein component"/>
    <property type="match status" value="1"/>
</dbReference>
<dbReference type="Proteomes" id="UP001620409">
    <property type="component" value="Unassembled WGS sequence"/>
</dbReference>
<name>A0ABW8IGQ4_9GAMM</name>
<gene>
    <name evidence="2" type="ORF">ISP18_07220</name>
</gene>
<accession>A0ABW8IGQ4</accession>
<keyword evidence="1" id="KW-0732">Signal</keyword>
<feature type="signal peptide" evidence="1">
    <location>
        <begin position="1"/>
        <end position="21"/>
    </location>
</feature>
<comment type="caution">
    <text evidence="2">The sequence shown here is derived from an EMBL/GenBank/DDBJ whole genome shotgun (WGS) entry which is preliminary data.</text>
</comment>